<organism evidence="1">
    <name type="scientific">Anguilla anguilla</name>
    <name type="common">European freshwater eel</name>
    <name type="synonym">Muraena anguilla</name>
    <dbReference type="NCBI Taxonomy" id="7936"/>
    <lineage>
        <taxon>Eukaryota</taxon>
        <taxon>Metazoa</taxon>
        <taxon>Chordata</taxon>
        <taxon>Craniata</taxon>
        <taxon>Vertebrata</taxon>
        <taxon>Euteleostomi</taxon>
        <taxon>Actinopterygii</taxon>
        <taxon>Neopterygii</taxon>
        <taxon>Teleostei</taxon>
        <taxon>Anguilliformes</taxon>
        <taxon>Anguillidae</taxon>
        <taxon>Anguilla</taxon>
    </lineage>
</organism>
<evidence type="ECO:0000313" key="1">
    <source>
        <dbReference type="EMBL" id="JAH06248.1"/>
    </source>
</evidence>
<reference evidence="1" key="2">
    <citation type="journal article" date="2015" name="Fish Shellfish Immunol.">
        <title>Early steps in the European eel (Anguilla anguilla)-Vibrio vulnificus interaction in the gills: Role of the RtxA13 toxin.</title>
        <authorList>
            <person name="Callol A."/>
            <person name="Pajuelo D."/>
            <person name="Ebbesson L."/>
            <person name="Teles M."/>
            <person name="MacKenzie S."/>
            <person name="Amaro C."/>
        </authorList>
    </citation>
    <scope>NUCLEOTIDE SEQUENCE</scope>
</reference>
<reference evidence="1" key="1">
    <citation type="submission" date="2014-11" db="EMBL/GenBank/DDBJ databases">
        <authorList>
            <person name="Amaro Gonzalez C."/>
        </authorList>
    </citation>
    <scope>NUCLEOTIDE SEQUENCE</scope>
</reference>
<dbReference type="AlphaFoldDB" id="A0A0E9PQZ2"/>
<protein>
    <submittedName>
        <fullName evidence="1">Uncharacterized protein</fullName>
    </submittedName>
</protein>
<proteinExistence type="predicted"/>
<name>A0A0E9PQZ2_ANGAN</name>
<dbReference type="EMBL" id="GBXM01102329">
    <property type="protein sequence ID" value="JAH06248.1"/>
    <property type="molecule type" value="Transcribed_RNA"/>
</dbReference>
<sequence length="58" mass="6204">MYSQSLALRETCGTEISGPAAKSTAAFLNRFPHRSLPRKPLAIGPKVLGRNSGLATYT</sequence>
<accession>A0A0E9PQZ2</accession>